<dbReference type="NCBIfam" id="NF003792">
    <property type="entry name" value="PRK05380.1"/>
    <property type="match status" value="1"/>
</dbReference>
<feature type="active site" evidence="11">
    <location>
        <position position="482"/>
    </location>
</feature>
<feature type="binding site" evidence="11">
    <location>
        <position position="329"/>
    </location>
    <ligand>
        <name>L-glutamine</name>
        <dbReference type="ChEBI" id="CHEBI:58359"/>
    </ligand>
</feature>
<comment type="caution">
    <text evidence="11">Lacks conserved residue(s) required for the propagation of feature annotation.</text>
</comment>
<evidence type="ECO:0000256" key="10">
    <source>
        <dbReference type="ARBA" id="ARBA00047781"/>
    </source>
</evidence>
<dbReference type="GO" id="GO:0005524">
    <property type="term" value="F:ATP binding"/>
    <property type="evidence" value="ECO:0007669"/>
    <property type="project" value="UniProtKB-KW"/>
</dbReference>
<dbReference type="GO" id="GO:0046872">
    <property type="term" value="F:metal ion binding"/>
    <property type="evidence" value="ECO:0007669"/>
    <property type="project" value="UniProtKB-KW"/>
</dbReference>
<feature type="domain" description="Glutamine amidotransferase" evidence="12">
    <location>
        <begin position="277"/>
        <end position="501"/>
    </location>
</feature>
<evidence type="ECO:0000256" key="11">
    <source>
        <dbReference type="HAMAP-Rule" id="MF_01227"/>
    </source>
</evidence>
<dbReference type="Gene3D" id="3.40.50.880">
    <property type="match status" value="1"/>
</dbReference>
<protein>
    <recommendedName>
        <fullName evidence="11">CTP synthase</fullName>
        <ecNumber evidence="11">6.3.4.2</ecNumber>
    </recommendedName>
    <alternativeName>
        <fullName evidence="11">Cytidine 5'-triphosphate synthase</fullName>
    </alternativeName>
    <alternativeName>
        <fullName evidence="11">Cytidine triphosphate synthetase</fullName>
        <shortName evidence="11">CTP synthetase</shortName>
        <shortName evidence="11">CTPS</shortName>
    </alternativeName>
    <alternativeName>
        <fullName evidence="11">UTP--ammonia ligase</fullName>
    </alternativeName>
</protein>
<comment type="catalytic activity">
    <reaction evidence="11">
        <text>L-glutamine + H2O = L-glutamate + NH4(+)</text>
        <dbReference type="Rhea" id="RHEA:15889"/>
        <dbReference type="ChEBI" id="CHEBI:15377"/>
        <dbReference type="ChEBI" id="CHEBI:28938"/>
        <dbReference type="ChEBI" id="CHEBI:29985"/>
        <dbReference type="ChEBI" id="CHEBI:58359"/>
    </reaction>
</comment>
<dbReference type="InterPro" id="IPR029062">
    <property type="entry name" value="Class_I_gatase-like"/>
</dbReference>
<feature type="active site" description="Nucleophile; for glutamine hydrolysis" evidence="11">
    <location>
        <position position="356"/>
    </location>
</feature>
<keyword evidence="8 11" id="KW-0315">Glutamine amidotransferase</keyword>
<keyword evidence="5 11" id="KW-0547">Nucleotide-binding</keyword>
<comment type="catalytic activity">
    <reaction evidence="10 11">
        <text>UTP + L-glutamine + ATP + H2O = CTP + L-glutamate + ADP + phosphate + 2 H(+)</text>
        <dbReference type="Rhea" id="RHEA:26426"/>
        <dbReference type="ChEBI" id="CHEBI:15377"/>
        <dbReference type="ChEBI" id="CHEBI:15378"/>
        <dbReference type="ChEBI" id="CHEBI:29985"/>
        <dbReference type="ChEBI" id="CHEBI:30616"/>
        <dbReference type="ChEBI" id="CHEBI:37563"/>
        <dbReference type="ChEBI" id="CHEBI:43474"/>
        <dbReference type="ChEBI" id="CHEBI:46398"/>
        <dbReference type="ChEBI" id="CHEBI:58359"/>
        <dbReference type="ChEBI" id="CHEBI:456216"/>
        <dbReference type="EC" id="6.3.4.2"/>
    </reaction>
</comment>
<feature type="binding site" evidence="11">
    <location>
        <position position="115"/>
    </location>
    <ligand>
        <name>Mg(2+)</name>
        <dbReference type="ChEBI" id="CHEBI:18420"/>
    </ligand>
</feature>
<feature type="binding site" evidence="11">
    <location>
        <position position="437"/>
    </location>
    <ligand>
        <name>L-glutamine</name>
        <dbReference type="ChEBI" id="CHEBI:58359"/>
    </ligand>
</feature>
<feature type="binding site" evidence="11">
    <location>
        <position position="216"/>
    </location>
    <ligand>
        <name>ATP</name>
        <dbReference type="ChEBI" id="CHEBI:30616"/>
    </ligand>
</feature>
<dbReference type="FunFam" id="3.40.50.300:FF:000009">
    <property type="entry name" value="CTP synthase"/>
    <property type="match status" value="1"/>
</dbReference>
<feature type="region of interest" description="Amidoligase domain" evidence="11">
    <location>
        <begin position="1"/>
        <end position="242"/>
    </location>
</feature>
<dbReference type="GO" id="GO:0003883">
    <property type="term" value="F:CTP synthase activity"/>
    <property type="evidence" value="ECO:0007669"/>
    <property type="project" value="UniProtKB-UniRule"/>
</dbReference>
<evidence type="ECO:0000256" key="5">
    <source>
        <dbReference type="ARBA" id="ARBA00022741"/>
    </source>
</evidence>
<dbReference type="FunFam" id="3.40.50.880:FF:000002">
    <property type="entry name" value="CTP synthase"/>
    <property type="match status" value="1"/>
</dbReference>
<feature type="binding site" evidence="11">
    <location>
        <begin position="162"/>
        <end position="167"/>
    </location>
    <ligand>
        <name>CTP</name>
        <dbReference type="ChEBI" id="CHEBI:37563"/>
        <note>allosteric inhibitor</note>
    </ligand>
</feature>
<dbReference type="GO" id="GO:0044210">
    <property type="term" value="P:'de novo' CTP biosynthetic process"/>
    <property type="evidence" value="ECO:0007669"/>
    <property type="project" value="UniProtKB-UniRule"/>
</dbReference>
<dbReference type="PROSITE" id="PS51273">
    <property type="entry name" value="GATASE_TYPE_1"/>
    <property type="match status" value="1"/>
</dbReference>
<dbReference type="GO" id="GO:0097268">
    <property type="term" value="C:cytoophidium"/>
    <property type="evidence" value="ECO:0007669"/>
    <property type="project" value="UniProtKB-ARBA"/>
</dbReference>
<comment type="catalytic activity">
    <reaction evidence="11">
        <text>UTP + NH4(+) + ATP = CTP + ADP + phosphate + 2 H(+)</text>
        <dbReference type="Rhea" id="RHEA:16597"/>
        <dbReference type="ChEBI" id="CHEBI:15378"/>
        <dbReference type="ChEBI" id="CHEBI:28938"/>
        <dbReference type="ChEBI" id="CHEBI:30616"/>
        <dbReference type="ChEBI" id="CHEBI:37563"/>
        <dbReference type="ChEBI" id="CHEBI:43474"/>
        <dbReference type="ChEBI" id="CHEBI:46398"/>
        <dbReference type="ChEBI" id="CHEBI:456216"/>
    </reaction>
</comment>
<dbReference type="GO" id="GO:0042802">
    <property type="term" value="F:identical protein binding"/>
    <property type="evidence" value="ECO:0007669"/>
    <property type="project" value="TreeGrafter"/>
</dbReference>
<feature type="binding site" evidence="11">
    <location>
        <position position="198"/>
    </location>
    <ligand>
        <name>UTP</name>
        <dbReference type="ChEBI" id="CHEBI:46398"/>
    </ligand>
</feature>
<dbReference type="PANTHER" id="PTHR11550">
    <property type="entry name" value="CTP SYNTHASE"/>
    <property type="match status" value="1"/>
</dbReference>
<proteinExistence type="inferred from homology"/>
<evidence type="ECO:0000256" key="6">
    <source>
        <dbReference type="ARBA" id="ARBA00022840"/>
    </source>
</evidence>
<dbReference type="EC" id="6.3.4.2" evidence="11"/>
<comment type="miscellaneous">
    <text evidence="11">CTPSs have evolved a hybrid strategy for distinguishing between UTP and CTP. The overlapping regions of the product feedback inhibitory and substrate sites recognize a common feature in both compounds, the triphosphate moiety. To differentiate isosteric substrate and product pyrimidine rings, an additional pocket far from the expected kinase/ligase catalytic site, specifically recognizes the cytosine and ribose portions of the product inhibitor.</text>
</comment>
<evidence type="ECO:0000256" key="4">
    <source>
        <dbReference type="ARBA" id="ARBA00022723"/>
    </source>
</evidence>
<evidence type="ECO:0000259" key="12">
    <source>
        <dbReference type="Pfam" id="PF00117"/>
    </source>
</evidence>
<organism evidence="14 15">
    <name type="scientific">Leptospira weilii str. 2006001853</name>
    <dbReference type="NCBI Taxonomy" id="1001589"/>
    <lineage>
        <taxon>Bacteria</taxon>
        <taxon>Pseudomonadati</taxon>
        <taxon>Spirochaetota</taxon>
        <taxon>Spirochaetia</taxon>
        <taxon>Leptospirales</taxon>
        <taxon>Leptospiraceae</taxon>
        <taxon>Leptospira</taxon>
    </lineage>
</organism>
<dbReference type="SUPFAM" id="SSF52540">
    <property type="entry name" value="P-loop containing nucleoside triphosphate hydrolases"/>
    <property type="match status" value="1"/>
</dbReference>
<comment type="caution">
    <text evidence="14">The sequence shown here is derived from an EMBL/GenBank/DDBJ whole genome shotgun (WGS) entry which is preliminary data.</text>
</comment>
<feature type="binding site" evidence="11">
    <location>
        <begin position="162"/>
        <end position="167"/>
    </location>
    <ligand>
        <name>UTP</name>
        <dbReference type="ChEBI" id="CHEBI:46398"/>
    </ligand>
</feature>
<dbReference type="EMBL" id="AFLV02000003">
    <property type="protein sequence ID" value="EKR66436.1"/>
    <property type="molecule type" value="Genomic_DNA"/>
</dbReference>
<feature type="binding site" evidence="11">
    <location>
        <position position="198"/>
    </location>
    <ligand>
        <name>CTP</name>
        <dbReference type="ChEBI" id="CHEBI:37563"/>
        <note>allosteric inhibitor</note>
    </ligand>
</feature>
<feature type="binding site" evidence="11">
    <location>
        <position position="28"/>
    </location>
    <ligand>
        <name>L-glutamine</name>
        <dbReference type="ChEBI" id="CHEBI:58359"/>
    </ligand>
</feature>
<dbReference type="GO" id="GO:0019856">
    <property type="term" value="P:pyrimidine nucleobase biosynthetic process"/>
    <property type="evidence" value="ECO:0007669"/>
    <property type="project" value="TreeGrafter"/>
</dbReference>
<gene>
    <name evidence="11 14" type="primary">pyrG</name>
    <name evidence="14" type="ORF">LEP1GSC036_3586</name>
</gene>
<feature type="binding site" evidence="11">
    <location>
        <begin position="122"/>
        <end position="124"/>
    </location>
    <ligand>
        <name>CTP</name>
        <dbReference type="ChEBI" id="CHEBI:37563"/>
        <note>allosteric inhibitor</note>
    </ligand>
</feature>
<dbReference type="UniPathway" id="UPA00159">
    <property type="reaction ID" value="UER00277"/>
</dbReference>
<evidence type="ECO:0000259" key="13">
    <source>
        <dbReference type="Pfam" id="PF06418"/>
    </source>
</evidence>
<keyword evidence="3 11" id="KW-0436">Ligase</keyword>
<reference evidence="14 15" key="1">
    <citation type="submission" date="2012-10" db="EMBL/GenBank/DDBJ databases">
        <authorList>
            <person name="Harkins D.M."/>
            <person name="Durkin A.S."/>
            <person name="Brinkac L.M."/>
            <person name="Haft D.H."/>
            <person name="Selengut J.D."/>
            <person name="Sanka R."/>
            <person name="DePew J."/>
            <person name="Purushe J."/>
            <person name="Whelen A.C."/>
            <person name="Vinetz J.M."/>
            <person name="Sutton G.G."/>
            <person name="Nierman W.C."/>
            <person name="Fouts D.E."/>
        </authorList>
    </citation>
    <scope>NUCLEOTIDE SEQUENCE [LARGE SCALE GENOMIC DNA]</scope>
    <source>
        <strain evidence="14 15">2006001853</strain>
    </source>
</reference>
<dbReference type="InterPro" id="IPR017456">
    <property type="entry name" value="CTP_synthase_N"/>
</dbReference>
<feature type="binding site" evidence="11">
    <location>
        <position position="45"/>
    </location>
    <ligand>
        <name>Mg(2+)</name>
        <dbReference type="ChEBI" id="CHEBI:18420"/>
    </ligand>
</feature>
<dbReference type="InterPro" id="IPR017926">
    <property type="entry name" value="GATASE"/>
</dbReference>
<feature type="active site" evidence="11">
    <location>
        <position position="484"/>
    </location>
</feature>
<dbReference type="PANTHER" id="PTHR11550:SF0">
    <property type="entry name" value="CTP SYNTHASE-RELATED"/>
    <property type="match status" value="1"/>
</dbReference>
<evidence type="ECO:0000256" key="1">
    <source>
        <dbReference type="ARBA" id="ARBA00005171"/>
    </source>
</evidence>
<keyword evidence="9 11" id="KW-0665">Pyrimidine biosynthesis</keyword>
<comment type="pathway">
    <text evidence="1 11">Pyrimidine metabolism; CTP biosynthesis via de novo pathway; CTP from UDP: step 2/2.</text>
</comment>
<dbReference type="HAMAP" id="MF_01227">
    <property type="entry name" value="PyrG"/>
    <property type="match status" value="1"/>
</dbReference>
<dbReference type="Pfam" id="PF06418">
    <property type="entry name" value="CTP_synth_N"/>
    <property type="match status" value="1"/>
</dbReference>
<dbReference type="NCBIfam" id="TIGR00337">
    <property type="entry name" value="PyrG"/>
    <property type="match status" value="1"/>
</dbReference>
<dbReference type="InterPro" id="IPR033828">
    <property type="entry name" value="GATase1_CTP_Synthase"/>
</dbReference>
<keyword evidence="4 11" id="KW-0479">Metal-binding</keyword>
<dbReference type="AlphaFoldDB" id="A0A828Z916"/>
<feature type="binding site" evidence="11">
    <location>
        <position position="45"/>
    </location>
    <ligand>
        <name>ATP</name>
        <dbReference type="ChEBI" id="CHEBI:30616"/>
    </ligand>
</feature>
<comment type="activity regulation">
    <text evidence="11">Allosterically activated by GTP, when glutamine is the substrate; GTP has no effect on the reaction when ammonia is the substrate. The allosteric effector GTP functions by stabilizing the protein conformation that binds the tetrahedral intermediate(s) formed during glutamine hydrolysis. Inhibited by the product CTP, via allosteric rather than competitive inhibition.</text>
</comment>
<evidence type="ECO:0000256" key="9">
    <source>
        <dbReference type="ARBA" id="ARBA00022975"/>
    </source>
</evidence>
<dbReference type="Proteomes" id="UP000001338">
    <property type="component" value="Unassembled WGS sequence"/>
</dbReference>
<sequence>MLESRGYTVSLQKMDPYINIDPGTMSPYQHGEVYVTADGAETDLDLGYYERFTHSKLSRKNSVSTGQIYNTVIQRERKGDYLGRTVQVVPHITNEIRNRMYIVAREENPDFIIVEIGGTVGDIESIPFLEAIRQIRYEHGSSNVLFVHLTLVPTITAAGEAKTKPTQHSVKELLGLGIQPDILVCRVSQPMTKEMKNKLSLFCNVKEENVISASDISTSIYEIPKMYKEEKLDEVVLKTMGMELRESNFSEWDKVIKRLLGTKQTVQVAIVGKYISLQDAYRSIYESLSHGGIAHDTKVEFVKIDPENLNKDNVQGSLKNVHGVLVPGGFGDRGIEGKILAIEYARTNGIPFFGICLGMQCAVVEYGRNVLRLKDANSTEIRPDTEYPVISLLEEQNDIEQMGGTMRLGSYPCKIKKDTLSYSEYQSTLVHERHRHRFEFTNRYRKQYEENGMVISGTSPDDSLVEIVEIPEHNWFVGVQFHPEFQSRPTQPHPLFAGFIRAAVKYSKKGSS</sequence>
<keyword evidence="7 11" id="KW-0460">Magnesium</keyword>
<evidence type="ECO:0000256" key="7">
    <source>
        <dbReference type="ARBA" id="ARBA00022842"/>
    </source>
</evidence>
<keyword evidence="6 11" id="KW-0067">ATP-binding</keyword>
<comment type="subunit">
    <text evidence="11">Homotetramer.</text>
</comment>
<dbReference type="CDD" id="cd01746">
    <property type="entry name" value="GATase1_CTP_Synthase"/>
    <property type="match status" value="1"/>
</dbReference>
<comment type="function">
    <text evidence="11">Catalyzes the ATP-dependent amination of UTP to CTP with either L-glutamine or ammonia as the source of nitrogen. Regulates intracellular CTP levels through interactions with the four ribonucleotide triphosphates.</text>
</comment>
<dbReference type="GO" id="GO:0005829">
    <property type="term" value="C:cytosol"/>
    <property type="evidence" value="ECO:0007669"/>
    <property type="project" value="TreeGrafter"/>
</dbReference>
<feature type="binding site" evidence="11">
    <location>
        <begin position="357"/>
        <end position="360"/>
    </location>
    <ligand>
        <name>L-glutamine</name>
        <dbReference type="ChEBI" id="CHEBI:58359"/>
    </ligand>
</feature>
<accession>A0A828Z916</accession>
<dbReference type="InterPro" id="IPR004468">
    <property type="entry name" value="CTP_synthase"/>
</dbReference>
<dbReference type="Gene3D" id="3.40.50.300">
    <property type="entry name" value="P-loop containing nucleotide triphosphate hydrolases"/>
    <property type="match status" value="1"/>
</dbReference>
<dbReference type="InterPro" id="IPR027417">
    <property type="entry name" value="P-loop_NTPase"/>
</dbReference>
<feature type="domain" description="CTP synthase N-terminal" evidence="13">
    <location>
        <begin position="1"/>
        <end position="241"/>
    </location>
</feature>
<dbReference type="Pfam" id="PF00117">
    <property type="entry name" value="GATase"/>
    <property type="match status" value="1"/>
</dbReference>
<evidence type="ECO:0000313" key="15">
    <source>
        <dbReference type="Proteomes" id="UP000001338"/>
    </source>
</evidence>
<name>A0A828Z916_9LEPT</name>
<evidence type="ECO:0000256" key="2">
    <source>
        <dbReference type="ARBA" id="ARBA00007533"/>
    </source>
</evidence>
<evidence type="ECO:0000313" key="14">
    <source>
        <dbReference type="EMBL" id="EKR66436.1"/>
    </source>
</evidence>
<evidence type="ECO:0000256" key="8">
    <source>
        <dbReference type="ARBA" id="ARBA00022962"/>
    </source>
</evidence>
<dbReference type="SUPFAM" id="SSF52317">
    <property type="entry name" value="Class I glutamine amidotransferase-like"/>
    <property type="match status" value="1"/>
</dbReference>
<feature type="binding site" evidence="11">
    <location>
        <position position="380"/>
    </location>
    <ligand>
        <name>L-glutamine</name>
        <dbReference type="ChEBI" id="CHEBI:58359"/>
    </ligand>
</feature>
<evidence type="ECO:0000256" key="3">
    <source>
        <dbReference type="ARBA" id="ARBA00022598"/>
    </source>
</evidence>
<dbReference type="CDD" id="cd03113">
    <property type="entry name" value="CTPS_N"/>
    <property type="match status" value="1"/>
</dbReference>
<comment type="similarity">
    <text evidence="2 11">Belongs to the CTP synthase family.</text>
</comment>